<dbReference type="GeneID" id="72069974"/>
<dbReference type="KEGG" id="ptkz:JDV02_008026"/>
<dbReference type="RefSeq" id="XP_047845586.1">
    <property type="nucleotide sequence ID" value="XM_047989583.1"/>
</dbReference>
<proteinExistence type="predicted"/>
<evidence type="ECO:0000313" key="1">
    <source>
        <dbReference type="EMBL" id="UNI22105.1"/>
    </source>
</evidence>
<sequence length="258" mass="28543">MKFIPAAELPKKGFQLEHLREVNMIDSFVRSLLSGKLFSGVDMKNKLDPMAVYNGWNKVYDVSLPRIGLAVRDAAHYTLPVTPNDRIFETIGSYAYREGVTFLPGPLNVLKRTLMMGNSPLGRAEHFETLLRKVASKGDEITLKQVLGAMQGTVGIFNYLNDAVLQRAFTAAGKTLTAEMAHADEFIPELKGILEAWKEWEPDYYNHVVSLATEWLTSRGAMITQKFGSGIANNPAALKLTSEAAQIVSQVGQIRSPL</sequence>
<organism evidence="1 2">
    <name type="scientific">Purpureocillium takamizusanense</name>
    <dbReference type="NCBI Taxonomy" id="2060973"/>
    <lineage>
        <taxon>Eukaryota</taxon>
        <taxon>Fungi</taxon>
        <taxon>Dikarya</taxon>
        <taxon>Ascomycota</taxon>
        <taxon>Pezizomycotina</taxon>
        <taxon>Sordariomycetes</taxon>
        <taxon>Hypocreomycetidae</taxon>
        <taxon>Hypocreales</taxon>
        <taxon>Ophiocordycipitaceae</taxon>
        <taxon>Purpureocillium</taxon>
    </lineage>
</organism>
<name>A0A9Q8QLV9_9HYPO</name>
<dbReference type="AlphaFoldDB" id="A0A9Q8QLV9"/>
<accession>A0A9Q8QLV9</accession>
<keyword evidence="1" id="KW-0326">Glycosidase</keyword>
<dbReference type="Proteomes" id="UP000829364">
    <property type="component" value="Chromosome 8"/>
</dbReference>
<dbReference type="EMBL" id="CP086361">
    <property type="protein sequence ID" value="UNI22105.1"/>
    <property type="molecule type" value="Genomic_DNA"/>
</dbReference>
<reference evidence="1" key="1">
    <citation type="submission" date="2021-11" db="EMBL/GenBank/DDBJ databases">
        <title>Purpureocillium_takamizusanense_genome.</title>
        <authorList>
            <person name="Nguyen N.-H."/>
        </authorList>
    </citation>
    <scope>NUCLEOTIDE SEQUENCE</scope>
    <source>
        <strain evidence="1">PT3</strain>
    </source>
</reference>
<protein>
    <submittedName>
        <fullName evidence="1">Chitinase</fullName>
        <ecNumber evidence="1">3.2.1.14</ecNumber>
    </submittedName>
</protein>
<dbReference type="GO" id="GO:0008843">
    <property type="term" value="F:endochitinase activity"/>
    <property type="evidence" value="ECO:0007669"/>
    <property type="project" value="UniProtKB-EC"/>
</dbReference>
<dbReference type="EC" id="3.2.1.14" evidence="1"/>
<evidence type="ECO:0000313" key="2">
    <source>
        <dbReference type="Proteomes" id="UP000829364"/>
    </source>
</evidence>
<gene>
    <name evidence="1" type="ORF">JDV02_008026</name>
</gene>
<keyword evidence="1" id="KW-0378">Hydrolase</keyword>
<dbReference type="OrthoDB" id="73875at2759"/>
<keyword evidence="2" id="KW-1185">Reference proteome</keyword>